<dbReference type="Proteomes" id="UP000316298">
    <property type="component" value="Unassembled WGS sequence"/>
</dbReference>
<feature type="transmembrane region" description="Helical" evidence="1">
    <location>
        <begin position="54"/>
        <end position="74"/>
    </location>
</feature>
<accession>A0A542DT24</accession>
<comment type="caution">
    <text evidence="2">The sequence shown here is derived from an EMBL/GenBank/DDBJ whole genome shotgun (WGS) entry which is preliminary data.</text>
</comment>
<dbReference type="AlphaFoldDB" id="A0A542DT24"/>
<reference evidence="2 3" key="1">
    <citation type="submission" date="2019-06" db="EMBL/GenBank/DDBJ databases">
        <title>Sequencing the genomes of 1000 actinobacteria strains.</title>
        <authorList>
            <person name="Klenk H.-P."/>
        </authorList>
    </citation>
    <scope>NUCLEOTIDE SEQUENCE [LARGE SCALE GENOMIC DNA]</scope>
    <source>
        <strain evidence="2 3">DSM 17305</strain>
    </source>
</reference>
<dbReference type="EMBL" id="VFMM01000003">
    <property type="protein sequence ID" value="TQJ06240.1"/>
    <property type="molecule type" value="Genomic_DNA"/>
</dbReference>
<evidence type="ECO:0000313" key="3">
    <source>
        <dbReference type="Proteomes" id="UP000316298"/>
    </source>
</evidence>
<proteinExistence type="predicted"/>
<sequence length="180" mass="19184">MTTVPMRRASRVAIPLAGGAAVAIALGVYGRVHAPTGVAIDIAGFSSFRSVKSWLATVALVLALVQIVTAMAIFGRVFTGRRWVAPLHRWTGRAAVAVTLPVVAHCLYALGFQYGEPRVLIHSLLGCFFYGAFVVKMLALSRTDTPGWLLPVAGGAVAIGIVGLWLTSSLWFFTTFGIIR</sequence>
<evidence type="ECO:0000256" key="1">
    <source>
        <dbReference type="SAM" id="Phobius"/>
    </source>
</evidence>
<name>A0A542DT24_9ACTN</name>
<organism evidence="2 3">
    <name type="scientific">Kribbella jejuensis</name>
    <dbReference type="NCBI Taxonomy" id="236068"/>
    <lineage>
        <taxon>Bacteria</taxon>
        <taxon>Bacillati</taxon>
        <taxon>Actinomycetota</taxon>
        <taxon>Actinomycetes</taxon>
        <taxon>Propionibacteriales</taxon>
        <taxon>Kribbellaceae</taxon>
        <taxon>Kribbella</taxon>
    </lineage>
</organism>
<evidence type="ECO:0000313" key="2">
    <source>
        <dbReference type="EMBL" id="TQJ06240.1"/>
    </source>
</evidence>
<feature type="transmembrane region" description="Helical" evidence="1">
    <location>
        <begin position="12"/>
        <end position="34"/>
    </location>
</feature>
<keyword evidence="3" id="KW-1185">Reference proteome</keyword>
<keyword evidence="1" id="KW-0812">Transmembrane</keyword>
<keyword evidence="1" id="KW-1133">Transmembrane helix</keyword>
<gene>
    <name evidence="2" type="ORF">FB475_5897</name>
</gene>
<feature type="transmembrane region" description="Helical" evidence="1">
    <location>
        <begin position="94"/>
        <end position="114"/>
    </location>
</feature>
<keyword evidence="1" id="KW-0472">Membrane</keyword>
<feature type="transmembrane region" description="Helical" evidence="1">
    <location>
        <begin position="120"/>
        <end position="141"/>
    </location>
</feature>
<protein>
    <submittedName>
        <fullName evidence="2">Uncharacterized protein</fullName>
    </submittedName>
</protein>
<feature type="transmembrane region" description="Helical" evidence="1">
    <location>
        <begin position="148"/>
        <end position="173"/>
    </location>
</feature>
<dbReference type="RefSeq" id="WP_238332507.1">
    <property type="nucleotide sequence ID" value="NZ_BAAAKA010000014.1"/>
</dbReference>
<dbReference type="InterPro" id="IPR045382">
    <property type="entry name" value="DUF6529"/>
</dbReference>
<dbReference type="Pfam" id="PF20139">
    <property type="entry name" value="DUF6529"/>
    <property type="match status" value="1"/>
</dbReference>